<name>A0A8H6SUH3_MYCCL</name>
<feature type="transmembrane region" description="Helical" evidence="6">
    <location>
        <begin position="166"/>
        <end position="184"/>
    </location>
</feature>
<proteinExistence type="predicted"/>
<dbReference type="OrthoDB" id="2159384at2759"/>
<dbReference type="Pfam" id="PF01027">
    <property type="entry name" value="Bax1-I"/>
    <property type="match status" value="1"/>
</dbReference>
<evidence type="ECO:0000256" key="5">
    <source>
        <dbReference type="SAM" id="MobiDB-lite"/>
    </source>
</evidence>
<evidence type="ECO:0000313" key="9">
    <source>
        <dbReference type="Proteomes" id="UP000613580"/>
    </source>
</evidence>
<dbReference type="PROSITE" id="PS51380">
    <property type="entry name" value="EXS"/>
    <property type="match status" value="1"/>
</dbReference>
<feature type="transmembrane region" description="Helical" evidence="6">
    <location>
        <begin position="110"/>
        <end position="130"/>
    </location>
</feature>
<dbReference type="PANTHER" id="PTHR10783:SF46">
    <property type="entry name" value="PROTEIN ERD1 HOMOLOG 2"/>
    <property type="match status" value="1"/>
</dbReference>
<evidence type="ECO:0000256" key="2">
    <source>
        <dbReference type="ARBA" id="ARBA00022692"/>
    </source>
</evidence>
<evidence type="ECO:0000256" key="4">
    <source>
        <dbReference type="ARBA" id="ARBA00023136"/>
    </source>
</evidence>
<feature type="transmembrane region" description="Helical" evidence="6">
    <location>
        <begin position="139"/>
        <end position="160"/>
    </location>
</feature>
<feature type="transmembrane region" description="Helical" evidence="6">
    <location>
        <begin position="79"/>
        <end position="98"/>
    </location>
</feature>
<evidence type="ECO:0000259" key="7">
    <source>
        <dbReference type="PROSITE" id="PS51380"/>
    </source>
</evidence>
<comment type="caution">
    <text evidence="8">The sequence shown here is derived from an EMBL/GenBank/DDBJ whole genome shotgun (WGS) entry which is preliminary data.</text>
</comment>
<feature type="transmembrane region" description="Helical" evidence="6">
    <location>
        <begin position="695"/>
        <end position="718"/>
    </location>
</feature>
<accession>A0A8H6SUH3</accession>
<feature type="transmembrane region" description="Helical" evidence="6">
    <location>
        <begin position="307"/>
        <end position="329"/>
    </location>
</feature>
<dbReference type="InterPro" id="IPR006214">
    <property type="entry name" value="Bax_inhibitor_1-related"/>
</dbReference>
<feature type="compositionally biased region" description="Pro residues" evidence="5">
    <location>
        <begin position="1"/>
        <end position="10"/>
    </location>
</feature>
<comment type="subcellular location">
    <subcellularLocation>
        <location evidence="1">Membrane</location>
        <topology evidence="1">Multi-pass membrane protein</topology>
    </subcellularLocation>
</comment>
<gene>
    <name evidence="8" type="ORF">HMN09_00767000</name>
</gene>
<sequence>MSSYPVPPPSYGTNTGANAKPAREEAAEPLLGPAAGPSRNAIWEQADGADAAGIPEDWKYGTTVADSAPEIRQAFVRKVFTILVCQIFATVLFGGLLSQNKDAVYWVQTHVWAFYVPLFGTLVTLGLLYWKRHSFPTNFVLLSVFTLLEAGTLGVVVAFYDNLIVLQALLITLGVFIGLTLFTLQSKYDFEGMGPFLFGGLIALCMTGFVGMFTGFNSTMDLIYALGGTVLFSGYIVYDTYIINARLSPDEYIMGAISLYLDFINLFLSILRLLNNIQERRTLSHSLLIILHSLAFLDIFLASPLGIFLLIPLLPEVGICSVASAHLATRQKTERKRRRSPHKMSSEIPVIADFPLPFRVLVLVGLGIVGWATNLHGLDLLGVDAVSALDLRVEANLNSHLPAHLTSGPKHPSHPSVIYNAVYRIFFAYAGWCFSCWMVFRYLTWGDMALVDAFGYIPAIAALVVLLVLVSPIDVFYKRERDKFLHSVRRCLLGSMDAPIYFADVVFADVFTSFAKVLGDVWLSARMLLPGNTLFRTPADGPWLRWIMPTIMSLPYLVRFKQCLIEYSLQSSDSRRPLFNALKYATSFPVIYLSAAQRLVVSELLQEKGDEAAKEAWHGEHPLFRLWLLAAVVNSLYSFWWDVTNDWGLTLLKSNDASREKPAPPRRLLLPHRTAASEDHGSSATNHQRQNSHPFGLRAMLLFPLPVYPLVIFLNLVLRLTWSIKLSSHLHSKSEGSVAIFWLEMAEVLRRWLWVFVRVEWEVIKRLQGGPLSGRRDPLLDDFSGDEGDSDGFEMVARTVDEARV</sequence>
<feature type="region of interest" description="Disordered" evidence="5">
    <location>
        <begin position="1"/>
        <end position="38"/>
    </location>
</feature>
<evidence type="ECO:0000256" key="1">
    <source>
        <dbReference type="ARBA" id="ARBA00004141"/>
    </source>
</evidence>
<protein>
    <submittedName>
        <fullName evidence="8">Protein-er retention protein</fullName>
    </submittedName>
</protein>
<keyword evidence="9" id="KW-1185">Reference proteome</keyword>
<evidence type="ECO:0000313" key="8">
    <source>
        <dbReference type="EMBL" id="KAF7306118.1"/>
    </source>
</evidence>
<feature type="domain" description="EXS" evidence="7">
    <location>
        <begin position="539"/>
        <end position="791"/>
    </location>
</feature>
<feature type="compositionally biased region" description="Low complexity" evidence="5">
    <location>
        <begin position="28"/>
        <end position="37"/>
    </location>
</feature>
<dbReference type="GO" id="GO:0005737">
    <property type="term" value="C:cytoplasm"/>
    <property type="evidence" value="ECO:0007669"/>
    <property type="project" value="TreeGrafter"/>
</dbReference>
<feature type="transmembrane region" description="Helical" evidence="6">
    <location>
        <begin position="196"/>
        <end position="216"/>
    </location>
</feature>
<dbReference type="PANTHER" id="PTHR10783">
    <property type="entry name" value="XENOTROPIC AND POLYTROPIC RETROVIRUS RECEPTOR 1-RELATED"/>
    <property type="match status" value="1"/>
</dbReference>
<dbReference type="CDD" id="cd10429">
    <property type="entry name" value="GAAP_like"/>
    <property type="match status" value="1"/>
</dbReference>
<keyword evidence="4 6" id="KW-0472">Membrane</keyword>
<evidence type="ECO:0000256" key="3">
    <source>
        <dbReference type="ARBA" id="ARBA00022989"/>
    </source>
</evidence>
<keyword evidence="3 6" id="KW-1133">Transmembrane helix</keyword>
<feature type="transmembrane region" description="Helical" evidence="6">
    <location>
        <begin position="623"/>
        <end position="641"/>
    </location>
</feature>
<dbReference type="InterPro" id="IPR004342">
    <property type="entry name" value="EXS_C"/>
</dbReference>
<feature type="transmembrane region" description="Helical" evidence="6">
    <location>
        <begin position="252"/>
        <end position="271"/>
    </location>
</feature>
<reference evidence="8" key="1">
    <citation type="submission" date="2020-05" db="EMBL/GenBank/DDBJ databases">
        <title>Mycena genomes resolve the evolution of fungal bioluminescence.</title>
        <authorList>
            <person name="Tsai I.J."/>
        </authorList>
    </citation>
    <scope>NUCLEOTIDE SEQUENCE</scope>
    <source>
        <strain evidence="8">110903Hualien_Pintung</strain>
    </source>
</reference>
<feature type="transmembrane region" description="Helical" evidence="6">
    <location>
        <begin position="421"/>
        <end position="443"/>
    </location>
</feature>
<dbReference type="Pfam" id="PF03124">
    <property type="entry name" value="EXS"/>
    <property type="match status" value="1"/>
</dbReference>
<dbReference type="EMBL" id="JACAZE010000009">
    <property type="protein sequence ID" value="KAF7306118.1"/>
    <property type="molecule type" value="Genomic_DNA"/>
</dbReference>
<dbReference type="Proteomes" id="UP000613580">
    <property type="component" value="Unassembled WGS sequence"/>
</dbReference>
<dbReference type="GO" id="GO:0016020">
    <property type="term" value="C:membrane"/>
    <property type="evidence" value="ECO:0007669"/>
    <property type="project" value="UniProtKB-SubCell"/>
</dbReference>
<evidence type="ECO:0000256" key="6">
    <source>
        <dbReference type="SAM" id="Phobius"/>
    </source>
</evidence>
<feature type="transmembrane region" description="Helical" evidence="6">
    <location>
        <begin position="455"/>
        <end position="477"/>
    </location>
</feature>
<dbReference type="AlphaFoldDB" id="A0A8H6SUH3"/>
<keyword evidence="2 6" id="KW-0812">Transmembrane</keyword>
<feature type="transmembrane region" description="Helical" evidence="6">
    <location>
        <begin position="283"/>
        <end position="301"/>
    </location>
</feature>
<organism evidence="8 9">
    <name type="scientific">Mycena chlorophos</name>
    <name type="common">Agaric fungus</name>
    <name type="synonym">Agaricus chlorophos</name>
    <dbReference type="NCBI Taxonomy" id="658473"/>
    <lineage>
        <taxon>Eukaryota</taxon>
        <taxon>Fungi</taxon>
        <taxon>Dikarya</taxon>
        <taxon>Basidiomycota</taxon>
        <taxon>Agaricomycotina</taxon>
        <taxon>Agaricomycetes</taxon>
        <taxon>Agaricomycetidae</taxon>
        <taxon>Agaricales</taxon>
        <taxon>Marasmiineae</taxon>
        <taxon>Mycenaceae</taxon>
        <taxon>Mycena</taxon>
    </lineage>
</organism>